<protein>
    <submittedName>
        <fullName evidence="1">Uncharacterized protein</fullName>
    </submittedName>
</protein>
<name>A0A1G2FZS0_9BACT</name>
<comment type="caution">
    <text evidence="1">The sequence shown here is derived from an EMBL/GenBank/DDBJ whole genome shotgun (WGS) entry which is preliminary data.</text>
</comment>
<dbReference type="InterPro" id="IPR036388">
    <property type="entry name" value="WH-like_DNA-bd_sf"/>
</dbReference>
<organism evidence="1 2">
    <name type="scientific">Candidatus Ryanbacteria bacterium RIFCSPHIGHO2_01_FULL_45_22</name>
    <dbReference type="NCBI Taxonomy" id="1802114"/>
    <lineage>
        <taxon>Bacteria</taxon>
        <taxon>Candidatus Ryaniibacteriota</taxon>
    </lineage>
</organism>
<dbReference type="AlphaFoldDB" id="A0A1G2FZS0"/>
<accession>A0A1G2FZS0</accession>
<dbReference type="Proteomes" id="UP000177480">
    <property type="component" value="Unassembled WGS sequence"/>
</dbReference>
<dbReference type="SUPFAM" id="SSF46785">
    <property type="entry name" value="Winged helix' DNA-binding domain"/>
    <property type="match status" value="1"/>
</dbReference>
<dbReference type="Gene3D" id="1.10.10.10">
    <property type="entry name" value="Winged helix-like DNA-binding domain superfamily/Winged helix DNA-binding domain"/>
    <property type="match status" value="1"/>
</dbReference>
<proteinExistence type="predicted"/>
<dbReference type="EMBL" id="MHNK01000013">
    <property type="protein sequence ID" value="OGZ43585.1"/>
    <property type="molecule type" value="Genomic_DNA"/>
</dbReference>
<sequence length="128" mass="14624">MAKNGRKIKTLVRPLAQVLKEAKRRTLIQSTASSLRLAGVNVSNKDVEQVVNLSILNSVFDTNIERILSQKQLAVWNYLQTVDSSTPREISEQTKVAYPTVRQTLDKLLRLKKVERIGLGRSTRYRKF</sequence>
<dbReference type="InterPro" id="IPR036390">
    <property type="entry name" value="WH_DNA-bd_sf"/>
</dbReference>
<gene>
    <name evidence="1" type="ORF">A2719_00400</name>
</gene>
<reference evidence="1 2" key="1">
    <citation type="journal article" date="2016" name="Nat. Commun.">
        <title>Thousands of microbial genomes shed light on interconnected biogeochemical processes in an aquifer system.</title>
        <authorList>
            <person name="Anantharaman K."/>
            <person name="Brown C.T."/>
            <person name="Hug L.A."/>
            <person name="Sharon I."/>
            <person name="Castelle C.J."/>
            <person name="Probst A.J."/>
            <person name="Thomas B.C."/>
            <person name="Singh A."/>
            <person name="Wilkins M.J."/>
            <person name="Karaoz U."/>
            <person name="Brodie E.L."/>
            <person name="Williams K.H."/>
            <person name="Hubbard S.S."/>
            <person name="Banfield J.F."/>
        </authorList>
    </citation>
    <scope>NUCLEOTIDE SEQUENCE [LARGE SCALE GENOMIC DNA]</scope>
</reference>
<dbReference type="STRING" id="1802114.A2719_00400"/>
<evidence type="ECO:0000313" key="1">
    <source>
        <dbReference type="EMBL" id="OGZ43585.1"/>
    </source>
</evidence>
<evidence type="ECO:0000313" key="2">
    <source>
        <dbReference type="Proteomes" id="UP000177480"/>
    </source>
</evidence>